<evidence type="ECO:0000313" key="8">
    <source>
        <dbReference type="Proteomes" id="UP001597045"/>
    </source>
</evidence>
<name>A0ABW3MDT0_9PSEU</name>
<dbReference type="SUPFAM" id="SSF46689">
    <property type="entry name" value="Homeodomain-like"/>
    <property type="match status" value="1"/>
</dbReference>
<dbReference type="Proteomes" id="UP001597045">
    <property type="component" value="Unassembled WGS sequence"/>
</dbReference>
<organism evidence="7 8">
    <name type="scientific">Kibdelosporangium lantanae</name>
    <dbReference type="NCBI Taxonomy" id="1497396"/>
    <lineage>
        <taxon>Bacteria</taxon>
        <taxon>Bacillati</taxon>
        <taxon>Actinomycetota</taxon>
        <taxon>Actinomycetes</taxon>
        <taxon>Pseudonocardiales</taxon>
        <taxon>Pseudonocardiaceae</taxon>
        <taxon>Kibdelosporangium</taxon>
    </lineage>
</organism>
<dbReference type="InterPro" id="IPR009057">
    <property type="entry name" value="Homeodomain-like_sf"/>
</dbReference>
<dbReference type="InterPro" id="IPR050109">
    <property type="entry name" value="HTH-type_TetR-like_transc_reg"/>
</dbReference>
<dbReference type="PANTHER" id="PTHR30055">
    <property type="entry name" value="HTH-TYPE TRANSCRIPTIONAL REGULATOR RUTR"/>
    <property type="match status" value="1"/>
</dbReference>
<sequence>MDDSVIWARPERRARGPKPAHTRAEIAAAGIRVATEEGLEAVTMRRVAAELGTGTTSLYRYVAKKEDIHDLMVDAALGEQPPPPSTGDWRADLTAVAHQMRAGMLRHPWLGTLSVMRPSLGPNSLRWMEFTLSILDGLGLTADEMFIATVTVTTYVLGSAVTELAERSAATTRAQWMAAQGAYGDALATGDRYPVLARIMVEAALPHRENLAESLFVEGLSRVLDGVAGRLGAGA</sequence>
<dbReference type="Gene3D" id="1.10.357.10">
    <property type="entry name" value="Tetracycline Repressor, domain 2"/>
    <property type="match status" value="1"/>
</dbReference>
<protein>
    <submittedName>
        <fullName evidence="7">TetR/AcrR family transcriptional regulator</fullName>
    </submittedName>
</protein>
<feature type="DNA-binding region" description="H-T-H motif" evidence="4">
    <location>
        <begin position="43"/>
        <end position="62"/>
    </location>
</feature>
<dbReference type="InterPro" id="IPR004111">
    <property type="entry name" value="Repressor_TetR_C"/>
</dbReference>
<keyword evidence="3" id="KW-0804">Transcription</keyword>
<evidence type="ECO:0000256" key="1">
    <source>
        <dbReference type="ARBA" id="ARBA00023015"/>
    </source>
</evidence>
<keyword evidence="8" id="KW-1185">Reference proteome</keyword>
<keyword evidence="1" id="KW-0805">Transcription regulation</keyword>
<evidence type="ECO:0000256" key="3">
    <source>
        <dbReference type="ARBA" id="ARBA00023163"/>
    </source>
</evidence>
<feature type="region of interest" description="Disordered" evidence="5">
    <location>
        <begin position="1"/>
        <end position="22"/>
    </location>
</feature>
<dbReference type="Pfam" id="PF00440">
    <property type="entry name" value="TetR_N"/>
    <property type="match status" value="1"/>
</dbReference>
<feature type="domain" description="HTH tetR-type" evidence="6">
    <location>
        <begin position="20"/>
        <end position="80"/>
    </location>
</feature>
<comment type="caution">
    <text evidence="7">The sequence shown here is derived from an EMBL/GenBank/DDBJ whole genome shotgun (WGS) entry which is preliminary data.</text>
</comment>
<reference evidence="8" key="1">
    <citation type="journal article" date="2019" name="Int. J. Syst. Evol. Microbiol.">
        <title>The Global Catalogue of Microorganisms (GCM) 10K type strain sequencing project: providing services to taxonomists for standard genome sequencing and annotation.</title>
        <authorList>
            <consortium name="The Broad Institute Genomics Platform"/>
            <consortium name="The Broad Institute Genome Sequencing Center for Infectious Disease"/>
            <person name="Wu L."/>
            <person name="Ma J."/>
        </authorList>
    </citation>
    <scope>NUCLEOTIDE SEQUENCE [LARGE SCALE GENOMIC DNA]</scope>
    <source>
        <strain evidence="8">JCM 31486</strain>
    </source>
</reference>
<evidence type="ECO:0000256" key="4">
    <source>
        <dbReference type="PROSITE-ProRule" id="PRU00335"/>
    </source>
</evidence>
<proteinExistence type="predicted"/>
<keyword evidence="2 4" id="KW-0238">DNA-binding</keyword>
<accession>A0ABW3MDT0</accession>
<gene>
    <name evidence="7" type="ORF">ACFQ1S_26515</name>
</gene>
<dbReference type="Pfam" id="PF02909">
    <property type="entry name" value="TetR_C_1"/>
    <property type="match status" value="1"/>
</dbReference>
<evidence type="ECO:0000259" key="6">
    <source>
        <dbReference type="PROSITE" id="PS50977"/>
    </source>
</evidence>
<evidence type="ECO:0000313" key="7">
    <source>
        <dbReference type="EMBL" id="MFD1048833.1"/>
    </source>
</evidence>
<dbReference type="Gene3D" id="1.10.10.60">
    <property type="entry name" value="Homeodomain-like"/>
    <property type="match status" value="1"/>
</dbReference>
<dbReference type="PANTHER" id="PTHR30055:SF151">
    <property type="entry name" value="TRANSCRIPTIONAL REGULATORY PROTEIN"/>
    <property type="match status" value="1"/>
</dbReference>
<dbReference type="EMBL" id="JBHTIS010001820">
    <property type="protein sequence ID" value="MFD1048833.1"/>
    <property type="molecule type" value="Genomic_DNA"/>
</dbReference>
<dbReference type="PROSITE" id="PS50977">
    <property type="entry name" value="HTH_TETR_2"/>
    <property type="match status" value="1"/>
</dbReference>
<dbReference type="SUPFAM" id="SSF48498">
    <property type="entry name" value="Tetracyclin repressor-like, C-terminal domain"/>
    <property type="match status" value="1"/>
</dbReference>
<evidence type="ECO:0000256" key="5">
    <source>
        <dbReference type="SAM" id="MobiDB-lite"/>
    </source>
</evidence>
<dbReference type="InterPro" id="IPR036271">
    <property type="entry name" value="Tet_transcr_reg_TetR-rel_C_sf"/>
</dbReference>
<evidence type="ECO:0000256" key="2">
    <source>
        <dbReference type="ARBA" id="ARBA00023125"/>
    </source>
</evidence>
<dbReference type="InterPro" id="IPR001647">
    <property type="entry name" value="HTH_TetR"/>
</dbReference>